<dbReference type="InterPro" id="IPR007278">
    <property type="entry name" value="DUF397"/>
</dbReference>
<dbReference type="InParanoid" id="A0A2T0GZZ0"/>
<protein>
    <submittedName>
        <fullName evidence="2">DUF397 domain-containing protein</fullName>
    </submittedName>
</protein>
<accession>A0A2T0GZZ0</accession>
<reference evidence="2 3" key="1">
    <citation type="submission" date="2018-03" db="EMBL/GenBank/DDBJ databases">
        <title>Actinopolyspora mortivallis from Sahara, screening for active biomolecules.</title>
        <authorList>
            <person name="Selama O."/>
            <person name="Wellington E.M.H."/>
            <person name="Hacene H."/>
        </authorList>
    </citation>
    <scope>NUCLEOTIDE SEQUENCE [LARGE SCALE GENOMIC DNA]</scope>
    <source>
        <strain evidence="2 3">M5A</strain>
    </source>
</reference>
<dbReference type="EMBL" id="PVSR01000003">
    <property type="protein sequence ID" value="PRW64650.1"/>
    <property type="molecule type" value="Genomic_DNA"/>
</dbReference>
<name>A0A2T0GZZ0_ACTMO</name>
<comment type="caution">
    <text evidence="2">The sequence shown here is derived from an EMBL/GenBank/DDBJ whole genome shotgun (WGS) entry which is preliminary data.</text>
</comment>
<dbReference type="Proteomes" id="UP000239352">
    <property type="component" value="Unassembled WGS sequence"/>
</dbReference>
<feature type="domain" description="DUF397" evidence="1">
    <location>
        <begin position="9"/>
        <end position="61"/>
    </location>
</feature>
<proteinExistence type="predicted"/>
<sequence length="66" mass="7237">MHQPDFTGASWFKSTRSTQNAACVEAAHVPGFTGVRDTKDRDGGTLAIPRNQWAAFLDAVKIGRFE</sequence>
<gene>
    <name evidence="2" type="ORF">CEP50_04705</name>
</gene>
<organism evidence="2 3">
    <name type="scientific">Actinopolyspora mortivallis</name>
    <dbReference type="NCBI Taxonomy" id="33906"/>
    <lineage>
        <taxon>Bacteria</taxon>
        <taxon>Bacillati</taxon>
        <taxon>Actinomycetota</taxon>
        <taxon>Actinomycetes</taxon>
        <taxon>Actinopolysporales</taxon>
        <taxon>Actinopolysporaceae</taxon>
        <taxon>Actinopolyspora</taxon>
    </lineage>
</organism>
<dbReference type="Pfam" id="PF04149">
    <property type="entry name" value="DUF397"/>
    <property type="match status" value="1"/>
</dbReference>
<evidence type="ECO:0000259" key="1">
    <source>
        <dbReference type="Pfam" id="PF04149"/>
    </source>
</evidence>
<evidence type="ECO:0000313" key="2">
    <source>
        <dbReference type="EMBL" id="PRW64650.1"/>
    </source>
</evidence>
<dbReference type="STRING" id="1050202.GCA_000384035_00292"/>
<dbReference type="RefSeq" id="WP_026448759.1">
    <property type="nucleotide sequence ID" value="NZ_PVSR01000003.1"/>
</dbReference>
<evidence type="ECO:0000313" key="3">
    <source>
        <dbReference type="Proteomes" id="UP000239352"/>
    </source>
</evidence>
<dbReference type="AlphaFoldDB" id="A0A2T0GZZ0"/>
<keyword evidence="3" id="KW-1185">Reference proteome</keyword>